<evidence type="ECO:0000313" key="3">
    <source>
        <dbReference type="Proteomes" id="UP001359485"/>
    </source>
</evidence>
<proteinExistence type="predicted"/>
<organism evidence="2 3">
    <name type="scientific">Polyplax serrata</name>
    <name type="common">Common mouse louse</name>
    <dbReference type="NCBI Taxonomy" id="468196"/>
    <lineage>
        <taxon>Eukaryota</taxon>
        <taxon>Metazoa</taxon>
        <taxon>Ecdysozoa</taxon>
        <taxon>Arthropoda</taxon>
        <taxon>Hexapoda</taxon>
        <taxon>Insecta</taxon>
        <taxon>Pterygota</taxon>
        <taxon>Neoptera</taxon>
        <taxon>Paraneoptera</taxon>
        <taxon>Psocodea</taxon>
        <taxon>Troctomorpha</taxon>
        <taxon>Phthiraptera</taxon>
        <taxon>Anoplura</taxon>
        <taxon>Polyplacidae</taxon>
        <taxon>Polyplax</taxon>
    </lineage>
</organism>
<evidence type="ECO:0000256" key="1">
    <source>
        <dbReference type="SAM" id="MobiDB-lite"/>
    </source>
</evidence>
<reference evidence="2 3" key="1">
    <citation type="submission" date="2023-09" db="EMBL/GenBank/DDBJ databases">
        <title>Genomes of two closely related lineages of the louse Polyplax serrata with different host specificities.</title>
        <authorList>
            <person name="Martinu J."/>
            <person name="Tarabai H."/>
            <person name="Stefka J."/>
            <person name="Hypsa V."/>
        </authorList>
    </citation>
    <scope>NUCLEOTIDE SEQUENCE [LARGE SCALE GENOMIC DNA]</scope>
    <source>
        <strain evidence="2">98ZLc_SE</strain>
    </source>
</reference>
<accession>A0ABR1B6B4</accession>
<dbReference type="EMBL" id="JAWJWF010000003">
    <property type="protein sequence ID" value="KAK6635613.1"/>
    <property type="molecule type" value="Genomic_DNA"/>
</dbReference>
<comment type="caution">
    <text evidence="2">The sequence shown here is derived from an EMBL/GenBank/DDBJ whole genome shotgun (WGS) entry which is preliminary data.</text>
</comment>
<sequence length="166" mass="18875">MSNAFDPPCTAKEQPSKDNTTNVSLSGTHMSAVRQRPAIEKTKTNESKVRITVRNTGAISVRSELPRRVNVTPSAQLKRLYLSPEEESPEREMGKRKMATYGVTEGEDINPNQNPYFTDFISKRAKKETLKEEKEKRVLNRLRKERGCSPCGDTRKLTEFLFGEPE</sequence>
<dbReference type="Proteomes" id="UP001359485">
    <property type="component" value="Unassembled WGS sequence"/>
</dbReference>
<feature type="region of interest" description="Disordered" evidence="1">
    <location>
        <begin position="1"/>
        <end position="47"/>
    </location>
</feature>
<feature type="compositionally biased region" description="Basic and acidic residues" evidence="1">
    <location>
        <begin position="37"/>
        <end position="47"/>
    </location>
</feature>
<protein>
    <submittedName>
        <fullName evidence="2">Uncharacterized protein</fullName>
    </submittedName>
</protein>
<evidence type="ECO:0000313" key="2">
    <source>
        <dbReference type="EMBL" id="KAK6635613.1"/>
    </source>
</evidence>
<name>A0ABR1B6B4_POLSC</name>
<keyword evidence="3" id="KW-1185">Reference proteome</keyword>
<feature type="compositionally biased region" description="Polar residues" evidence="1">
    <location>
        <begin position="17"/>
        <end position="29"/>
    </location>
</feature>
<gene>
    <name evidence="2" type="ORF">RUM44_000867</name>
</gene>